<accession>A0A7S8E5T2</accession>
<dbReference type="Pfam" id="PF01625">
    <property type="entry name" value="PMSR"/>
    <property type="match status" value="1"/>
</dbReference>
<dbReference type="PANTHER" id="PTHR43774:SF1">
    <property type="entry name" value="PEPTIDE METHIONINE SULFOXIDE REDUCTASE MSRA 2"/>
    <property type="match status" value="1"/>
</dbReference>
<proteinExistence type="inferred from homology"/>
<dbReference type="KEGG" id="pmet:G4Y79_13940"/>
<dbReference type="SUPFAM" id="SSF55068">
    <property type="entry name" value="Peptide methionine sulfoxide reductase"/>
    <property type="match status" value="1"/>
</dbReference>
<sequence length="178" mass="20065">MPLETATLAGGCFWCLEAVYDQLKGVQDVVSGYAGGHIQNPTYQQVCTGNTGHAEVVQVKYDPEMITFQDLLDVFFTIHDPTTLNRQGNDIGTQYRSAIYYHTPEQKEIAEATIANVNASDVWQNPVVTEVTPIDTFYPAEDYHQEYFENNPNQGYCTVVIAPKVAKFRKQHLERLKA</sequence>
<name>A0A7S8E5T2_9CHLR</name>
<reference evidence="7 8" key="1">
    <citation type="submission" date="2020-02" db="EMBL/GenBank/DDBJ databases">
        <authorList>
            <person name="Zheng R.K."/>
            <person name="Sun C.M."/>
        </authorList>
    </citation>
    <scope>NUCLEOTIDE SEQUENCE [LARGE SCALE GENOMIC DNA]</scope>
    <source>
        <strain evidence="8">rifampicinis</strain>
    </source>
</reference>
<dbReference type="EC" id="1.8.4.11" evidence="5"/>
<dbReference type="GO" id="GO:0008113">
    <property type="term" value="F:peptide-methionine (S)-S-oxide reductase activity"/>
    <property type="evidence" value="ECO:0007669"/>
    <property type="project" value="UniProtKB-UniRule"/>
</dbReference>
<evidence type="ECO:0000256" key="4">
    <source>
        <dbReference type="ARBA" id="ARBA00048782"/>
    </source>
</evidence>
<keyword evidence="8" id="KW-1185">Reference proteome</keyword>
<dbReference type="PANTHER" id="PTHR43774">
    <property type="entry name" value="PEPTIDE METHIONINE SULFOXIDE REDUCTASE"/>
    <property type="match status" value="1"/>
</dbReference>
<comment type="function">
    <text evidence="5">Has an important function as a repair enzyme for proteins that have been inactivated by oxidation. Catalyzes the reversible oxidation-reduction of methionine sulfoxide in proteins to methionine.</text>
</comment>
<dbReference type="Proteomes" id="UP000594468">
    <property type="component" value="Chromosome"/>
</dbReference>
<dbReference type="Gene3D" id="3.30.1060.10">
    <property type="entry name" value="Peptide methionine sulphoxide reductase MsrA"/>
    <property type="match status" value="1"/>
</dbReference>
<evidence type="ECO:0000313" key="7">
    <source>
        <dbReference type="EMBL" id="QPC80809.1"/>
    </source>
</evidence>
<gene>
    <name evidence="5 7" type="primary">msrA</name>
    <name evidence="7" type="ORF">G4Y79_13940</name>
</gene>
<dbReference type="InterPro" id="IPR002569">
    <property type="entry name" value="Met_Sox_Rdtase_MsrA_dom"/>
</dbReference>
<protein>
    <recommendedName>
        <fullName evidence="5">Peptide methionine sulfoxide reductase MsrA</fullName>
        <shortName evidence="5">Protein-methionine-S-oxide reductase</shortName>
        <ecNumber evidence="5">1.8.4.11</ecNumber>
    </recommendedName>
    <alternativeName>
        <fullName evidence="5">Peptide-methionine (S)-S-oxide reductase</fullName>
        <shortName evidence="5">Peptide Met(O) reductase</shortName>
    </alternativeName>
</protein>
<evidence type="ECO:0000256" key="1">
    <source>
        <dbReference type="ARBA" id="ARBA00005591"/>
    </source>
</evidence>
<keyword evidence="2 5" id="KW-0560">Oxidoreductase</keyword>
<comment type="catalytic activity">
    <reaction evidence="4 5">
        <text>[thioredoxin]-disulfide + L-methionine + H2O = L-methionine (S)-S-oxide + [thioredoxin]-dithiol</text>
        <dbReference type="Rhea" id="RHEA:19993"/>
        <dbReference type="Rhea" id="RHEA-COMP:10698"/>
        <dbReference type="Rhea" id="RHEA-COMP:10700"/>
        <dbReference type="ChEBI" id="CHEBI:15377"/>
        <dbReference type="ChEBI" id="CHEBI:29950"/>
        <dbReference type="ChEBI" id="CHEBI:50058"/>
        <dbReference type="ChEBI" id="CHEBI:57844"/>
        <dbReference type="ChEBI" id="CHEBI:58772"/>
        <dbReference type="EC" id="1.8.4.11"/>
    </reaction>
</comment>
<feature type="domain" description="Peptide methionine sulphoxide reductase MsrA" evidence="6">
    <location>
        <begin position="5"/>
        <end position="157"/>
    </location>
</feature>
<comment type="catalytic activity">
    <reaction evidence="3 5">
        <text>L-methionyl-[protein] + [thioredoxin]-disulfide + H2O = L-methionyl-(S)-S-oxide-[protein] + [thioredoxin]-dithiol</text>
        <dbReference type="Rhea" id="RHEA:14217"/>
        <dbReference type="Rhea" id="RHEA-COMP:10698"/>
        <dbReference type="Rhea" id="RHEA-COMP:10700"/>
        <dbReference type="Rhea" id="RHEA-COMP:12313"/>
        <dbReference type="Rhea" id="RHEA-COMP:12315"/>
        <dbReference type="ChEBI" id="CHEBI:15377"/>
        <dbReference type="ChEBI" id="CHEBI:16044"/>
        <dbReference type="ChEBI" id="CHEBI:29950"/>
        <dbReference type="ChEBI" id="CHEBI:44120"/>
        <dbReference type="ChEBI" id="CHEBI:50058"/>
        <dbReference type="EC" id="1.8.4.11"/>
    </reaction>
</comment>
<dbReference type="AlphaFoldDB" id="A0A7S8E5T2"/>
<dbReference type="RefSeq" id="WP_195168884.1">
    <property type="nucleotide sequence ID" value="NZ_CP062983.1"/>
</dbReference>
<evidence type="ECO:0000256" key="2">
    <source>
        <dbReference type="ARBA" id="ARBA00023002"/>
    </source>
</evidence>
<organism evidence="7 8">
    <name type="scientific">Phototrophicus methaneseepsis</name>
    <dbReference type="NCBI Taxonomy" id="2710758"/>
    <lineage>
        <taxon>Bacteria</taxon>
        <taxon>Bacillati</taxon>
        <taxon>Chloroflexota</taxon>
        <taxon>Candidatus Thermofontia</taxon>
        <taxon>Phototrophicales</taxon>
        <taxon>Phototrophicaceae</taxon>
        <taxon>Phototrophicus</taxon>
    </lineage>
</organism>
<dbReference type="InterPro" id="IPR036509">
    <property type="entry name" value="Met_Sox_Rdtase_MsrA_sf"/>
</dbReference>
<comment type="similarity">
    <text evidence="1 5">Belongs to the MsrA Met sulfoxide reductase family.</text>
</comment>
<dbReference type="EMBL" id="CP062983">
    <property type="protein sequence ID" value="QPC80809.1"/>
    <property type="molecule type" value="Genomic_DNA"/>
</dbReference>
<evidence type="ECO:0000256" key="3">
    <source>
        <dbReference type="ARBA" id="ARBA00047806"/>
    </source>
</evidence>
<evidence type="ECO:0000256" key="5">
    <source>
        <dbReference type="HAMAP-Rule" id="MF_01401"/>
    </source>
</evidence>
<dbReference type="HAMAP" id="MF_01401">
    <property type="entry name" value="MsrA"/>
    <property type="match status" value="1"/>
</dbReference>
<evidence type="ECO:0000313" key="8">
    <source>
        <dbReference type="Proteomes" id="UP000594468"/>
    </source>
</evidence>
<feature type="active site" evidence="5">
    <location>
        <position position="12"/>
    </location>
</feature>
<dbReference type="NCBIfam" id="TIGR00401">
    <property type="entry name" value="msrA"/>
    <property type="match status" value="1"/>
</dbReference>
<evidence type="ECO:0000259" key="6">
    <source>
        <dbReference type="Pfam" id="PF01625"/>
    </source>
</evidence>